<dbReference type="Pfam" id="PF17763">
    <property type="entry name" value="Asparaginase_C"/>
    <property type="match status" value="1"/>
</dbReference>
<dbReference type="AlphaFoldDB" id="A0A7H9CHM7"/>
<feature type="binding site" evidence="5">
    <location>
        <begin position="94"/>
        <end position="95"/>
    </location>
    <ligand>
        <name>substrate</name>
    </ligand>
</feature>
<feature type="domain" description="L-asparaginase N-terminal" evidence="6">
    <location>
        <begin position="4"/>
        <end position="183"/>
    </location>
</feature>
<protein>
    <recommendedName>
        <fullName evidence="3">L-asparagine amidohydrolase</fullName>
    </recommendedName>
</protein>
<proteinExistence type="inferred from homology"/>
<dbReference type="PRINTS" id="PR00139">
    <property type="entry name" value="ASNGLNASE"/>
</dbReference>
<name>A0A7H9CHM7_9BACT</name>
<dbReference type="RefSeq" id="WP_179974688.1">
    <property type="nucleotide sequence ID" value="NZ_CP049075.1"/>
</dbReference>
<gene>
    <name evidence="8" type="primary">ansB1</name>
    <name evidence="8" type="ORF">CINF_0967</name>
</gene>
<sequence>MPKNIIILTTGGTITGHKTAGPNSTYESAKLSFDEVFSPALKKLASKILNINIKIKNILNIGSQDMNNQHLLKLAKQVQQASKQNDGVVIIHGTDSIEESAYFLNLVLKTSANIVLTGSMHTKDSLVFDGVANIYGALIVASSQNAKNLGVLAVFDNKIYSARQLYKTHSRSLGAFSGQIGMVVDNKAIFYFQSSKDHTLNTPFDIAKINNLAKVDVIYICADFNEKLYDFSQSDAVILCAMGNANLPKNALNTLSKLKILKVRTSRTNAVDISKDGEIDDEKFGFIRANDLAASKARILLMCALSQTKNTEIIQGFFDRF</sequence>
<evidence type="ECO:0000256" key="5">
    <source>
        <dbReference type="PIRSR" id="PIRSR001220-2"/>
    </source>
</evidence>
<evidence type="ECO:0000256" key="3">
    <source>
        <dbReference type="ARBA" id="ARBA00030414"/>
    </source>
</evidence>
<comment type="similarity">
    <text evidence="1">Belongs to the asparaginase 1 family.</text>
</comment>
<feature type="binding site" evidence="5">
    <location>
        <position position="63"/>
    </location>
    <ligand>
        <name>substrate</name>
    </ligand>
</feature>
<dbReference type="CDD" id="cd08964">
    <property type="entry name" value="L-asparaginase_II"/>
    <property type="match status" value="1"/>
</dbReference>
<evidence type="ECO:0000256" key="2">
    <source>
        <dbReference type="ARBA" id="ARBA00022801"/>
    </source>
</evidence>
<keyword evidence="9" id="KW-1185">Reference proteome</keyword>
<evidence type="ECO:0000259" key="7">
    <source>
        <dbReference type="Pfam" id="PF17763"/>
    </source>
</evidence>
<dbReference type="GO" id="GO:0006528">
    <property type="term" value="P:asparagine metabolic process"/>
    <property type="evidence" value="ECO:0007669"/>
    <property type="project" value="InterPro"/>
</dbReference>
<dbReference type="PANTHER" id="PTHR11707">
    <property type="entry name" value="L-ASPARAGINASE"/>
    <property type="match status" value="1"/>
</dbReference>
<feature type="domain" description="Asparaginase/glutaminase C-terminal" evidence="7">
    <location>
        <begin position="214"/>
        <end position="318"/>
    </location>
</feature>
<dbReference type="PROSITE" id="PS51732">
    <property type="entry name" value="ASN_GLN_ASE_3"/>
    <property type="match status" value="1"/>
</dbReference>
<dbReference type="InterPro" id="IPR027473">
    <property type="entry name" value="L-asparaginase_C"/>
</dbReference>
<organism evidence="8 9">
    <name type="scientific">Candidatus Campylobacter infans</name>
    <dbReference type="NCBI Taxonomy" id="2561898"/>
    <lineage>
        <taxon>Bacteria</taxon>
        <taxon>Pseudomonadati</taxon>
        <taxon>Campylobacterota</taxon>
        <taxon>Epsilonproteobacteria</taxon>
        <taxon>Campylobacterales</taxon>
        <taxon>Campylobacteraceae</taxon>
        <taxon>Campylobacter</taxon>
    </lineage>
</organism>
<dbReference type="EMBL" id="CP049075">
    <property type="protein sequence ID" value="QLI05472.1"/>
    <property type="molecule type" value="Genomic_DNA"/>
</dbReference>
<feature type="active site" description="O-isoaspartyl threonine intermediate" evidence="4">
    <location>
        <position position="13"/>
    </location>
</feature>
<evidence type="ECO:0000256" key="1">
    <source>
        <dbReference type="ARBA" id="ARBA00010518"/>
    </source>
</evidence>
<evidence type="ECO:0000259" key="6">
    <source>
        <dbReference type="Pfam" id="PF00710"/>
    </source>
</evidence>
<dbReference type="SMART" id="SM00870">
    <property type="entry name" value="Asparaginase"/>
    <property type="match status" value="1"/>
</dbReference>
<dbReference type="Gene3D" id="3.40.50.1170">
    <property type="entry name" value="L-asparaginase, N-terminal domain"/>
    <property type="match status" value="1"/>
</dbReference>
<dbReference type="SFLD" id="SFLDS00057">
    <property type="entry name" value="Glutaminase/Asparaginase"/>
    <property type="match status" value="1"/>
</dbReference>
<dbReference type="InterPro" id="IPR040919">
    <property type="entry name" value="Asparaginase_C"/>
</dbReference>
<dbReference type="SUPFAM" id="SSF53774">
    <property type="entry name" value="Glutaminase/Asparaginase"/>
    <property type="match status" value="1"/>
</dbReference>
<dbReference type="PANTHER" id="PTHR11707:SF28">
    <property type="entry name" value="60 KDA LYSOPHOSPHOLIPASE"/>
    <property type="match status" value="1"/>
</dbReference>
<evidence type="ECO:0000256" key="4">
    <source>
        <dbReference type="PIRSR" id="PIRSR001220-1"/>
    </source>
</evidence>
<dbReference type="PIRSF" id="PIRSF500176">
    <property type="entry name" value="L_ASNase"/>
    <property type="match status" value="1"/>
</dbReference>
<dbReference type="InterPro" id="IPR036152">
    <property type="entry name" value="Asp/glu_Ase-like_sf"/>
</dbReference>
<dbReference type="Pfam" id="PF00710">
    <property type="entry name" value="Asparaginase"/>
    <property type="match status" value="1"/>
</dbReference>
<reference evidence="8 9" key="1">
    <citation type="submission" date="2020-02" db="EMBL/GenBank/DDBJ databases">
        <title>Complete genome sequence of the novel Campylobacter species Candidatus Campylobacter infans.</title>
        <authorList>
            <person name="Duim B."/>
            <person name="Zomer A."/>
            <person name="van der Graaf L."/>
            <person name="Wagenaar J."/>
        </authorList>
    </citation>
    <scope>NUCLEOTIDE SEQUENCE [LARGE SCALE GENOMIC DNA]</scope>
    <source>
        <strain evidence="8 9">19S00001</strain>
    </source>
</reference>
<dbReference type="KEGG" id="cinf:CINF_0967"/>
<dbReference type="PIRSF" id="PIRSF001220">
    <property type="entry name" value="L-ASNase_gatD"/>
    <property type="match status" value="1"/>
</dbReference>
<dbReference type="FunFam" id="3.40.50.1170:FF:000001">
    <property type="entry name" value="L-asparaginase 2"/>
    <property type="match status" value="1"/>
</dbReference>
<dbReference type="Gene3D" id="3.40.50.40">
    <property type="match status" value="1"/>
</dbReference>
<dbReference type="InterPro" id="IPR027474">
    <property type="entry name" value="L-asparaginase_N"/>
</dbReference>
<accession>A0A7H9CHM7</accession>
<dbReference type="GO" id="GO:0004067">
    <property type="term" value="F:asparaginase activity"/>
    <property type="evidence" value="ECO:0007669"/>
    <property type="project" value="UniProtKB-UniRule"/>
</dbReference>
<keyword evidence="2 8" id="KW-0378">Hydrolase</keyword>
<evidence type="ECO:0000313" key="9">
    <source>
        <dbReference type="Proteomes" id="UP000509414"/>
    </source>
</evidence>
<dbReference type="InterPro" id="IPR037152">
    <property type="entry name" value="L-asparaginase_N_sf"/>
</dbReference>
<dbReference type="InterPro" id="IPR006034">
    <property type="entry name" value="Asparaginase/glutaminase-like"/>
</dbReference>
<dbReference type="Proteomes" id="UP000509414">
    <property type="component" value="Chromosome"/>
</dbReference>
<dbReference type="InterPro" id="IPR004550">
    <property type="entry name" value="AsnASE_II"/>
</dbReference>
<evidence type="ECO:0000313" key="8">
    <source>
        <dbReference type="EMBL" id="QLI05472.1"/>
    </source>
</evidence>